<sequence>MSSPATALPPDQLLDRLLELLERLYRDTADYRARRDEAQCWYDRGYADGMRAALGALGHGAALAARPLPEVEPLAPTERVTPWGRAHAHGVEVGGRETRDVLGGA</sequence>
<dbReference type="Proteomes" id="UP000075766">
    <property type="component" value="Unassembled WGS sequence"/>
</dbReference>
<gene>
    <name evidence="1" type="ORF">AY586_06655</name>
</gene>
<dbReference type="EMBL" id="LSYU01000013">
    <property type="protein sequence ID" value="KXX66245.1"/>
    <property type="molecule type" value="Genomic_DNA"/>
</dbReference>
<comment type="caution">
    <text evidence="1">The sequence shown here is derived from an EMBL/GenBank/DDBJ whole genome shotgun (WGS) entry which is preliminary data.</text>
</comment>
<keyword evidence="2" id="KW-1185">Reference proteome</keyword>
<evidence type="ECO:0000313" key="1">
    <source>
        <dbReference type="EMBL" id="KXX66245.1"/>
    </source>
</evidence>
<protein>
    <submittedName>
        <fullName evidence="1">Uncharacterized protein</fullName>
    </submittedName>
</protein>
<dbReference type="RefSeq" id="WP_062271824.1">
    <property type="nucleotide sequence ID" value="NZ_LSYU01000013.1"/>
</dbReference>
<organism evidence="1 2">
    <name type="scientific">Marichromatium gracile</name>
    <name type="common">Chromatium gracile</name>
    <dbReference type="NCBI Taxonomy" id="1048"/>
    <lineage>
        <taxon>Bacteria</taxon>
        <taxon>Pseudomonadati</taxon>
        <taxon>Pseudomonadota</taxon>
        <taxon>Gammaproteobacteria</taxon>
        <taxon>Chromatiales</taxon>
        <taxon>Chromatiaceae</taxon>
        <taxon>Marichromatium</taxon>
    </lineage>
</organism>
<reference evidence="1 2" key="1">
    <citation type="submission" date="2016-02" db="EMBL/GenBank/DDBJ databases">
        <title>Genome sequence of Marichromatium gracile YL-28, a purple sulfur bacterium.</title>
        <authorList>
            <person name="Zhao C."/>
            <person name="Hong X."/>
            <person name="Chen S."/>
            <person name="Yang S."/>
        </authorList>
    </citation>
    <scope>NUCLEOTIDE SEQUENCE [LARGE SCALE GENOMIC DNA]</scope>
    <source>
        <strain evidence="1 2">YL28</strain>
    </source>
</reference>
<evidence type="ECO:0000313" key="2">
    <source>
        <dbReference type="Proteomes" id="UP000075766"/>
    </source>
</evidence>
<accession>A0ABR5VLN6</accession>
<name>A0ABR5VLN6_MARGR</name>
<proteinExistence type="predicted"/>